<evidence type="ECO:0000313" key="3">
    <source>
        <dbReference type="Proteomes" id="UP000654075"/>
    </source>
</evidence>
<organism evidence="2 3">
    <name type="scientific">Polarella glacialis</name>
    <name type="common">Dinoflagellate</name>
    <dbReference type="NCBI Taxonomy" id="89957"/>
    <lineage>
        <taxon>Eukaryota</taxon>
        <taxon>Sar</taxon>
        <taxon>Alveolata</taxon>
        <taxon>Dinophyceae</taxon>
        <taxon>Suessiales</taxon>
        <taxon>Suessiaceae</taxon>
        <taxon>Polarella</taxon>
    </lineage>
</organism>
<sequence length="149" mass="16080">MPSMTSTTTSFAFTWAAFYGFALAALILSGNWTMEFLALFCHKDAYTLGDFGQVWAHWHAVGCAFVGLTNLSVVRDARGGFGPDGKVAVAQNTAFIFGVWGVQNVYYCVTRDDLFTPLMWLNAIACLGTAVYSLQAAHGITSKSTGKKA</sequence>
<dbReference type="OrthoDB" id="10445703at2759"/>
<feature type="transmembrane region" description="Helical" evidence="1">
    <location>
        <begin position="85"/>
        <end position="102"/>
    </location>
</feature>
<feature type="transmembrane region" description="Helical" evidence="1">
    <location>
        <begin position="54"/>
        <end position="73"/>
    </location>
</feature>
<accession>A0A813DCU4</accession>
<keyword evidence="1" id="KW-0472">Membrane</keyword>
<feature type="transmembrane region" description="Helical" evidence="1">
    <location>
        <begin position="12"/>
        <end position="34"/>
    </location>
</feature>
<evidence type="ECO:0000256" key="1">
    <source>
        <dbReference type="SAM" id="Phobius"/>
    </source>
</evidence>
<keyword evidence="1" id="KW-1133">Transmembrane helix</keyword>
<dbReference type="Proteomes" id="UP000654075">
    <property type="component" value="Unassembled WGS sequence"/>
</dbReference>
<dbReference type="AlphaFoldDB" id="A0A813DCU4"/>
<gene>
    <name evidence="2" type="ORF">PGLA1383_LOCUS5406</name>
</gene>
<keyword evidence="1" id="KW-0812">Transmembrane</keyword>
<keyword evidence="3" id="KW-1185">Reference proteome</keyword>
<reference evidence="2" key="1">
    <citation type="submission" date="2021-02" db="EMBL/GenBank/DDBJ databases">
        <authorList>
            <person name="Dougan E. K."/>
            <person name="Rhodes N."/>
            <person name="Thang M."/>
            <person name="Chan C."/>
        </authorList>
    </citation>
    <scope>NUCLEOTIDE SEQUENCE</scope>
</reference>
<proteinExistence type="predicted"/>
<comment type="caution">
    <text evidence="2">The sequence shown here is derived from an EMBL/GenBank/DDBJ whole genome shotgun (WGS) entry which is preliminary data.</text>
</comment>
<feature type="transmembrane region" description="Helical" evidence="1">
    <location>
        <begin position="114"/>
        <end position="134"/>
    </location>
</feature>
<evidence type="ECO:0000313" key="2">
    <source>
        <dbReference type="EMBL" id="CAE8586550.1"/>
    </source>
</evidence>
<name>A0A813DCU4_POLGL</name>
<protein>
    <submittedName>
        <fullName evidence="2">Uncharacterized protein</fullName>
    </submittedName>
</protein>
<dbReference type="EMBL" id="CAJNNV010002123">
    <property type="protein sequence ID" value="CAE8586550.1"/>
    <property type="molecule type" value="Genomic_DNA"/>
</dbReference>